<protein>
    <recommendedName>
        <fullName evidence="4">Flp pilus assembly protein CpaB</fullName>
    </recommendedName>
</protein>
<keyword evidence="1" id="KW-0472">Membrane</keyword>
<keyword evidence="1" id="KW-1133">Transmembrane helix</keyword>
<evidence type="ECO:0000256" key="1">
    <source>
        <dbReference type="SAM" id="Phobius"/>
    </source>
</evidence>
<sequence length="75" mass="7569">MSSQRLALIGTAVVLVVAVVITAVVLARSKSSALVPAADQRAVATIRETVTMPALPQKAITLPASTVTATVTATV</sequence>
<evidence type="ECO:0000313" key="3">
    <source>
        <dbReference type="Proteomes" id="UP001597045"/>
    </source>
</evidence>
<feature type="transmembrane region" description="Helical" evidence="1">
    <location>
        <begin position="6"/>
        <end position="27"/>
    </location>
</feature>
<dbReference type="EMBL" id="JBHTIS010002269">
    <property type="protein sequence ID" value="MFD1049584.1"/>
    <property type="molecule type" value="Genomic_DNA"/>
</dbReference>
<keyword evidence="1" id="KW-0812">Transmembrane</keyword>
<comment type="caution">
    <text evidence="2">The sequence shown here is derived from an EMBL/GenBank/DDBJ whole genome shotgun (WGS) entry which is preliminary data.</text>
</comment>
<evidence type="ECO:0000313" key="2">
    <source>
        <dbReference type="EMBL" id="MFD1049584.1"/>
    </source>
</evidence>
<gene>
    <name evidence="2" type="ORF">ACFQ1S_30665</name>
</gene>
<proteinExistence type="predicted"/>
<keyword evidence="3" id="KW-1185">Reference proteome</keyword>
<organism evidence="2 3">
    <name type="scientific">Kibdelosporangium lantanae</name>
    <dbReference type="NCBI Taxonomy" id="1497396"/>
    <lineage>
        <taxon>Bacteria</taxon>
        <taxon>Bacillati</taxon>
        <taxon>Actinomycetota</taxon>
        <taxon>Actinomycetes</taxon>
        <taxon>Pseudonocardiales</taxon>
        <taxon>Pseudonocardiaceae</taxon>
        <taxon>Kibdelosporangium</taxon>
    </lineage>
</organism>
<reference evidence="3" key="1">
    <citation type="journal article" date="2019" name="Int. J. Syst. Evol. Microbiol.">
        <title>The Global Catalogue of Microorganisms (GCM) 10K type strain sequencing project: providing services to taxonomists for standard genome sequencing and annotation.</title>
        <authorList>
            <consortium name="The Broad Institute Genomics Platform"/>
            <consortium name="The Broad Institute Genome Sequencing Center for Infectious Disease"/>
            <person name="Wu L."/>
            <person name="Ma J."/>
        </authorList>
    </citation>
    <scope>NUCLEOTIDE SEQUENCE [LARGE SCALE GENOMIC DNA]</scope>
    <source>
        <strain evidence="3">JCM 31486</strain>
    </source>
</reference>
<evidence type="ECO:0008006" key="4">
    <source>
        <dbReference type="Google" id="ProtNLM"/>
    </source>
</evidence>
<name>A0ABW3MK15_9PSEU</name>
<accession>A0ABW3MK15</accession>
<dbReference type="Proteomes" id="UP001597045">
    <property type="component" value="Unassembled WGS sequence"/>
</dbReference>
<feature type="non-terminal residue" evidence="2">
    <location>
        <position position="75"/>
    </location>
</feature>